<dbReference type="RefSeq" id="WP_369017730.1">
    <property type="nucleotide sequence ID" value="NZ_CP121689.1"/>
</dbReference>
<protein>
    <submittedName>
        <fullName evidence="1">Uncharacterized protein</fullName>
    </submittedName>
</protein>
<gene>
    <name evidence="1" type="ORF">QBE54_08270</name>
</gene>
<reference evidence="1 2" key="1">
    <citation type="submission" date="2023-03" db="EMBL/GenBank/DDBJ databases">
        <title>Novel Species.</title>
        <authorList>
            <person name="Ma S."/>
        </authorList>
    </citation>
    <scope>NUCLEOTIDE SEQUENCE [LARGE SCALE GENOMIC DNA]</scope>
    <source>
        <strain evidence="1 2">B11</strain>
    </source>
</reference>
<sequence length="44" mass="5343">MLPKPLHRFFVLQFHYLLPEWNALENVLIPYWIHSGRPGREVVE</sequence>
<name>A0ABZ2YBG3_9BACT</name>
<evidence type="ECO:0000313" key="2">
    <source>
        <dbReference type="Proteomes" id="UP001461341"/>
    </source>
</evidence>
<organism evidence="1 2">
    <name type="scientific">Thermatribacter velox</name>
    <dbReference type="NCBI Taxonomy" id="3039681"/>
    <lineage>
        <taxon>Bacteria</taxon>
        <taxon>Pseudomonadati</taxon>
        <taxon>Atribacterota</taxon>
        <taxon>Atribacteria</taxon>
        <taxon>Atribacterales</taxon>
        <taxon>Thermatribacteraceae</taxon>
        <taxon>Thermatribacter</taxon>
    </lineage>
</organism>
<evidence type="ECO:0000313" key="1">
    <source>
        <dbReference type="EMBL" id="WZL75581.1"/>
    </source>
</evidence>
<accession>A0ABZ2YBG3</accession>
<keyword evidence="2" id="KW-1185">Reference proteome</keyword>
<dbReference type="EMBL" id="CP121689">
    <property type="protein sequence ID" value="WZL75581.1"/>
    <property type="molecule type" value="Genomic_DNA"/>
</dbReference>
<dbReference type="Proteomes" id="UP001461341">
    <property type="component" value="Chromosome"/>
</dbReference>
<proteinExistence type="predicted"/>